<protein>
    <submittedName>
        <fullName evidence="1">Uncharacterized protein</fullName>
    </submittedName>
</protein>
<evidence type="ECO:0000313" key="1">
    <source>
        <dbReference type="EMBL" id="JAH63703.1"/>
    </source>
</evidence>
<sequence>MKGSDELILQYCSKTDGG</sequence>
<reference evidence="1" key="2">
    <citation type="journal article" date="2015" name="Fish Shellfish Immunol.">
        <title>Early steps in the European eel (Anguilla anguilla)-Vibrio vulnificus interaction in the gills: Role of the RtxA13 toxin.</title>
        <authorList>
            <person name="Callol A."/>
            <person name="Pajuelo D."/>
            <person name="Ebbesson L."/>
            <person name="Teles M."/>
            <person name="MacKenzie S."/>
            <person name="Amaro C."/>
        </authorList>
    </citation>
    <scope>NUCLEOTIDE SEQUENCE</scope>
</reference>
<name>A0A0E9UFG0_ANGAN</name>
<reference evidence="1" key="1">
    <citation type="submission" date="2014-11" db="EMBL/GenBank/DDBJ databases">
        <authorList>
            <person name="Amaro Gonzalez C."/>
        </authorList>
    </citation>
    <scope>NUCLEOTIDE SEQUENCE</scope>
</reference>
<dbReference type="AlphaFoldDB" id="A0A0E9UFG0"/>
<dbReference type="EMBL" id="GBXM01044874">
    <property type="protein sequence ID" value="JAH63703.1"/>
    <property type="molecule type" value="Transcribed_RNA"/>
</dbReference>
<proteinExistence type="predicted"/>
<accession>A0A0E9UFG0</accession>
<organism evidence="1">
    <name type="scientific">Anguilla anguilla</name>
    <name type="common">European freshwater eel</name>
    <name type="synonym">Muraena anguilla</name>
    <dbReference type="NCBI Taxonomy" id="7936"/>
    <lineage>
        <taxon>Eukaryota</taxon>
        <taxon>Metazoa</taxon>
        <taxon>Chordata</taxon>
        <taxon>Craniata</taxon>
        <taxon>Vertebrata</taxon>
        <taxon>Euteleostomi</taxon>
        <taxon>Actinopterygii</taxon>
        <taxon>Neopterygii</taxon>
        <taxon>Teleostei</taxon>
        <taxon>Anguilliformes</taxon>
        <taxon>Anguillidae</taxon>
        <taxon>Anguilla</taxon>
    </lineage>
</organism>